<comment type="cofactor">
    <cofactor evidence="2">
        <name>Zn(2+)</name>
        <dbReference type="ChEBI" id="CHEBI:29105"/>
    </cofactor>
</comment>
<evidence type="ECO:0000256" key="2">
    <source>
        <dbReference type="ARBA" id="ARBA00001947"/>
    </source>
</evidence>
<dbReference type="Gene3D" id="2.60.40.1730">
    <property type="entry name" value="tricorn interacting facor f3 domain"/>
    <property type="match status" value="1"/>
</dbReference>
<dbReference type="InterPro" id="IPR012778">
    <property type="entry name" value="Pept_M1_aminopeptidase"/>
</dbReference>
<keyword evidence="6 18" id="KW-0031">Aminopeptidase</keyword>
<dbReference type="InterPro" id="IPR050344">
    <property type="entry name" value="Peptidase_M1_aminopeptidases"/>
</dbReference>
<evidence type="ECO:0000256" key="1">
    <source>
        <dbReference type="ARBA" id="ARBA00000098"/>
    </source>
</evidence>
<dbReference type="InterPro" id="IPR045357">
    <property type="entry name" value="Aminopeptidase_N-like_N"/>
</dbReference>
<keyword evidence="9" id="KW-0378">Hydrolase</keyword>
<keyword evidence="7" id="KW-0645">Protease</keyword>
<evidence type="ECO:0000313" key="19">
    <source>
        <dbReference type="Proteomes" id="UP001157126"/>
    </source>
</evidence>
<keyword evidence="19" id="KW-1185">Reference proteome</keyword>
<dbReference type="CDD" id="cd09602">
    <property type="entry name" value="M1_APN"/>
    <property type="match status" value="1"/>
</dbReference>
<organism evidence="18 19">
    <name type="scientific">Mobilicoccus caccae</name>
    <dbReference type="NCBI Taxonomy" id="1859295"/>
    <lineage>
        <taxon>Bacteria</taxon>
        <taxon>Bacillati</taxon>
        <taxon>Actinomycetota</taxon>
        <taxon>Actinomycetes</taxon>
        <taxon>Micrococcales</taxon>
        <taxon>Dermatophilaceae</taxon>
        <taxon>Mobilicoccus</taxon>
    </lineage>
</organism>
<keyword evidence="10" id="KW-0862">Zinc</keyword>
<dbReference type="SUPFAM" id="SSF63737">
    <property type="entry name" value="Leukotriene A4 hydrolase N-terminal domain"/>
    <property type="match status" value="1"/>
</dbReference>
<dbReference type="InterPro" id="IPR001930">
    <property type="entry name" value="Peptidase_M1"/>
</dbReference>
<dbReference type="InterPro" id="IPR024571">
    <property type="entry name" value="ERAP1-like_C_dom"/>
</dbReference>
<evidence type="ECO:0000256" key="12">
    <source>
        <dbReference type="ARBA" id="ARBA00029811"/>
    </source>
</evidence>
<accession>A0ABQ6IWQ0</accession>
<dbReference type="Gene3D" id="1.10.390.10">
    <property type="entry name" value="Neutral Protease Domain 2"/>
    <property type="match status" value="1"/>
</dbReference>
<comment type="catalytic activity">
    <reaction evidence="1">
        <text>Release of an N-terminal amino acid, Xaa-|-Yaa- from a peptide, amide or arylamide. Xaa is preferably Ala, but may be most amino acids including Pro (slow action). When a terminal hydrophobic residue is followed by a prolyl residue, the two may be released as an intact Xaa-Pro dipeptide.</text>
        <dbReference type="EC" id="3.4.11.2"/>
    </reaction>
</comment>
<sequence length="910" mass="100066">MAVGAHEGCCRPEASPHPAPAETEGAPHRVSGTLTGMDTNLTRAECAHRSADVTLTSYRVELDVSDATDPQEATFSSVTTIDLSSASGHIVLDFIGEVTGVDVDGQARDVDADGARVRVDVPAGAPCAVTVRGRARYSRSGEGMHRFVDPADDRVYLYTQYEPSDSRRVFACFEQPDLKAPFTFVVTGPDDWEIRSNGAEIAREESPANRAGLRCSRRTFATTPPQSTYLTCVIAGPYRRWDDEWSRTVADGSHLRVPLALLCRESLAAAFDPENLFELTKAGLDHFDTAFAYPYPWGKYDQIFVPEYNLGAMENPGLVTFSDQAYVYESAATRSQYEGRSNTLMHEMSHMWFGDLVTPRWWDELWLKESFADYMGTAANALATDFTDAWTPFCVRRKAWAYEQDQLPTTHPIVADIPDIEAARQNFDGITYAKGASVLKQLAAYVGEEEFYEGARRYFARHAFGSTTLPDLLATLEEASGRELGPWVEQWLHTTGVSELTPRVSLADDGTIAELVVEQAGSGADGDVWRDHRLVVGLYDLDGEGVGDGDEGRRVLRRRARLELDVTGERTLVEEATGLPAPALILVNDDDLTYAKVRLDERSLETIRGTFAIESSLTRACVWSALWNACRDALLPASDFVDLVCRHAPTESHVGLLTAALGNALTAARSYAPTERREELVRRILDLSAEQMRAAEPGSSTQIVFARTFVIAALSCDARATEIRALLEGTDVVDGLAMDSMMRWGLWRALVATGHASEADIDAERQRDTGSPARIRHLTVQSSRPDAATKERAFTAVLEDPDVSNDDVTAYTTGFSTPGHGPLTESYLQRYLDALLPFWQSRSQEIATRMVDGFFLGGDLTEGQGVEEQPVVVALRTWLGDHEDAPAALRRLVVEQLALLERALRAQAAG</sequence>
<dbReference type="GO" id="GO:0004177">
    <property type="term" value="F:aminopeptidase activity"/>
    <property type="evidence" value="ECO:0007669"/>
    <property type="project" value="UniProtKB-KW"/>
</dbReference>
<comment type="similarity">
    <text evidence="3">Belongs to the peptidase M1 family.</text>
</comment>
<protein>
    <recommendedName>
        <fullName evidence="5">Aminopeptidase N</fullName>
        <ecNumber evidence="4">3.4.11.2</ecNumber>
    </recommendedName>
    <alternativeName>
        <fullName evidence="12">Alanine aminopeptidase</fullName>
    </alternativeName>
    <alternativeName>
        <fullName evidence="13">Lysyl aminopeptidase</fullName>
    </alternativeName>
</protein>
<feature type="region of interest" description="Disordered" evidence="14">
    <location>
        <begin position="1"/>
        <end position="33"/>
    </location>
</feature>
<dbReference type="EMBL" id="BSUO01000001">
    <property type="protein sequence ID" value="GMA41491.1"/>
    <property type="molecule type" value="Genomic_DNA"/>
</dbReference>
<evidence type="ECO:0000256" key="8">
    <source>
        <dbReference type="ARBA" id="ARBA00022723"/>
    </source>
</evidence>
<evidence type="ECO:0000256" key="13">
    <source>
        <dbReference type="ARBA" id="ARBA00031533"/>
    </source>
</evidence>
<dbReference type="SUPFAM" id="SSF55486">
    <property type="entry name" value="Metalloproteases ('zincins'), catalytic domain"/>
    <property type="match status" value="1"/>
</dbReference>
<dbReference type="Pfam" id="PF11838">
    <property type="entry name" value="ERAP1_C"/>
    <property type="match status" value="1"/>
</dbReference>
<evidence type="ECO:0000259" key="17">
    <source>
        <dbReference type="Pfam" id="PF17900"/>
    </source>
</evidence>
<name>A0ABQ6IWQ0_9MICO</name>
<dbReference type="NCBIfam" id="TIGR02412">
    <property type="entry name" value="pepN_strep_liv"/>
    <property type="match status" value="1"/>
</dbReference>
<evidence type="ECO:0000256" key="5">
    <source>
        <dbReference type="ARBA" id="ARBA00015611"/>
    </source>
</evidence>
<dbReference type="EC" id="3.4.11.2" evidence="4"/>
<evidence type="ECO:0000256" key="6">
    <source>
        <dbReference type="ARBA" id="ARBA00022438"/>
    </source>
</evidence>
<comment type="caution">
    <text evidence="18">The sequence shown here is derived from an EMBL/GenBank/DDBJ whole genome shotgun (WGS) entry which is preliminary data.</text>
</comment>
<proteinExistence type="inferred from homology"/>
<dbReference type="PANTHER" id="PTHR11533">
    <property type="entry name" value="PROTEASE M1 ZINC METALLOPROTEASE"/>
    <property type="match status" value="1"/>
</dbReference>
<evidence type="ECO:0000256" key="10">
    <source>
        <dbReference type="ARBA" id="ARBA00022833"/>
    </source>
</evidence>
<evidence type="ECO:0000259" key="16">
    <source>
        <dbReference type="Pfam" id="PF11838"/>
    </source>
</evidence>
<evidence type="ECO:0000256" key="4">
    <source>
        <dbReference type="ARBA" id="ARBA00012564"/>
    </source>
</evidence>
<dbReference type="Pfam" id="PF17900">
    <property type="entry name" value="Peptidase_M1_N"/>
    <property type="match status" value="1"/>
</dbReference>
<feature type="domain" description="Peptidase M1 membrane alanine aminopeptidase" evidence="15">
    <location>
        <begin position="278"/>
        <end position="491"/>
    </location>
</feature>
<reference evidence="19" key="1">
    <citation type="journal article" date="2019" name="Int. J. Syst. Evol. Microbiol.">
        <title>The Global Catalogue of Microorganisms (GCM) 10K type strain sequencing project: providing services to taxonomists for standard genome sequencing and annotation.</title>
        <authorList>
            <consortium name="The Broad Institute Genomics Platform"/>
            <consortium name="The Broad Institute Genome Sequencing Center for Infectious Disease"/>
            <person name="Wu L."/>
            <person name="Ma J."/>
        </authorList>
    </citation>
    <scope>NUCLEOTIDE SEQUENCE [LARGE SCALE GENOMIC DNA]</scope>
    <source>
        <strain evidence="19">NBRC 113072</strain>
    </source>
</reference>
<feature type="domain" description="ERAP1-like C-terminal" evidence="16">
    <location>
        <begin position="584"/>
        <end position="899"/>
    </location>
</feature>
<feature type="domain" description="Aminopeptidase N-like N-terminal" evidence="17">
    <location>
        <begin position="106"/>
        <end position="230"/>
    </location>
</feature>
<dbReference type="Pfam" id="PF01433">
    <property type="entry name" value="Peptidase_M1"/>
    <property type="match status" value="1"/>
</dbReference>
<dbReference type="Proteomes" id="UP001157126">
    <property type="component" value="Unassembled WGS sequence"/>
</dbReference>
<gene>
    <name evidence="18" type="ORF">GCM10025883_35360</name>
</gene>
<evidence type="ECO:0000256" key="7">
    <source>
        <dbReference type="ARBA" id="ARBA00022670"/>
    </source>
</evidence>
<dbReference type="PANTHER" id="PTHR11533:SF174">
    <property type="entry name" value="PUROMYCIN-SENSITIVE AMINOPEPTIDASE-RELATED"/>
    <property type="match status" value="1"/>
</dbReference>
<evidence type="ECO:0000259" key="15">
    <source>
        <dbReference type="Pfam" id="PF01433"/>
    </source>
</evidence>
<evidence type="ECO:0000256" key="3">
    <source>
        <dbReference type="ARBA" id="ARBA00010136"/>
    </source>
</evidence>
<dbReference type="InterPro" id="IPR042097">
    <property type="entry name" value="Aminopeptidase_N-like_N_sf"/>
</dbReference>
<keyword evidence="8" id="KW-0479">Metal-binding</keyword>
<keyword evidence="11" id="KW-0482">Metalloprotease</keyword>
<dbReference type="PRINTS" id="PR00756">
    <property type="entry name" value="ALADIPTASE"/>
</dbReference>
<evidence type="ECO:0000256" key="14">
    <source>
        <dbReference type="SAM" id="MobiDB-lite"/>
    </source>
</evidence>
<evidence type="ECO:0000256" key="9">
    <source>
        <dbReference type="ARBA" id="ARBA00022801"/>
    </source>
</evidence>
<dbReference type="InterPro" id="IPR014782">
    <property type="entry name" value="Peptidase_M1_dom"/>
</dbReference>
<evidence type="ECO:0000313" key="18">
    <source>
        <dbReference type="EMBL" id="GMA41491.1"/>
    </source>
</evidence>
<evidence type="ECO:0000256" key="11">
    <source>
        <dbReference type="ARBA" id="ARBA00023049"/>
    </source>
</evidence>
<dbReference type="InterPro" id="IPR027268">
    <property type="entry name" value="Peptidase_M4/M1_CTD_sf"/>
</dbReference>